<organism evidence="1 2">
    <name type="scientific">Ascoidea rubescens DSM 1968</name>
    <dbReference type="NCBI Taxonomy" id="1344418"/>
    <lineage>
        <taxon>Eukaryota</taxon>
        <taxon>Fungi</taxon>
        <taxon>Dikarya</taxon>
        <taxon>Ascomycota</taxon>
        <taxon>Saccharomycotina</taxon>
        <taxon>Saccharomycetes</taxon>
        <taxon>Ascoideaceae</taxon>
        <taxon>Ascoidea</taxon>
    </lineage>
</organism>
<dbReference type="OrthoDB" id="428734at2759"/>
<dbReference type="STRING" id="1344418.A0A1D2VNJ9"/>
<protein>
    <submittedName>
        <fullName evidence="1">Uncharacterized protein</fullName>
    </submittedName>
</protein>
<name>A0A1D2VNJ9_9ASCO</name>
<dbReference type="SUPFAM" id="SSF56219">
    <property type="entry name" value="DNase I-like"/>
    <property type="match status" value="1"/>
</dbReference>
<dbReference type="PROSITE" id="PS51257">
    <property type="entry name" value="PROKAR_LIPOPROTEIN"/>
    <property type="match status" value="1"/>
</dbReference>
<dbReference type="AlphaFoldDB" id="A0A1D2VNJ9"/>
<dbReference type="GO" id="GO:0000175">
    <property type="term" value="F:3'-5'-RNA exonuclease activity"/>
    <property type="evidence" value="ECO:0007669"/>
    <property type="project" value="TreeGrafter"/>
</dbReference>
<dbReference type="InParanoid" id="A0A1D2VNJ9"/>
<evidence type="ECO:0000313" key="2">
    <source>
        <dbReference type="Proteomes" id="UP000095038"/>
    </source>
</evidence>
<dbReference type="Gene3D" id="3.60.10.10">
    <property type="entry name" value="Endonuclease/exonuclease/phosphatase"/>
    <property type="match status" value="1"/>
</dbReference>
<dbReference type="Proteomes" id="UP000095038">
    <property type="component" value="Unassembled WGS sequence"/>
</dbReference>
<proteinExistence type="predicted"/>
<dbReference type="InterPro" id="IPR050410">
    <property type="entry name" value="CCR4/nocturin_mRNA_transcr"/>
</dbReference>
<reference evidence="2" key="1">
    <citation type="submission" date="2016-05" db="EMBL/GenBank/DDBJ databases">
        <title>Comparative genomics of biotechnologically important yeasts.</title>
        <authorList>
            <consortium name="DOE Joint Genome Institute"/>
            <person name="Riley R."/>
            <person name="Haridas S."/>
            <person name="Wolfe K.H."/>
            <person name="Lopes M.R."/>
            <person name="Hittinger C.T."/>
            <person name="Goker M."/>
            <person name="Salamov A."/>
            <person name="Wisecaver J."/>
            <person name="Long T.M."/>
            <person name="Aerts A.L."/>
            <person name="Barry K."/>
            <person name="Choi C."/>
            <person name="Clum A."/>
            <person name="Coughlan A.Y."/>
            <person name="Deshpande S."/>
            <person name="Douglass A.P."/>
            <person name="Hanson S.J."/>
            <person name="Klenk H.-P."/>
            <person name="Labutti K."/>
            <person name="Lapidus A."/>
            <person name="Lindquist E."/>
            <person name="Lipzen A."/>
            <person name="Meier-Kolthoff J.P."/>
            <person name="Ohm R.A."/>
            <person name="Otillar R.P."/>
            <person name="Pangilinan J."/>
            <person name="Peng Y."/>
            <person name="Rokas A."/>
            <person name="Rosa C.A."/>
            <person name="Scheuner C."/>
            <person name="Sibirny A.A."/>
            <person name="Slot J.C."/>
            <person name="Stielow J.B."/>
            <person name="Sun H."/>
            <person name="Kurtzman C.P."/>
            <person name="Blackwell M."/>
            <person name="Grigoriev I.V."/>
            <person name="Jeffries T.W."/>
        </authorList>
    </citation>
    <scope>NUCLEOTIDE SEQUENCE [LARGE SCALE GENOMIC DNA]</scope>
    <source>
        <strain evidence="2">DSM 1968</strain>
    </source>
</reference>
<dbReference type="GeneID" id="30963891"/>
<dbReference type="FunCoup" id="A0A1D2VNJ9">
    <property type="interactions" value="70"/>
</dbReference>
<sequence>MLRPRNALFQHRAWVPSLGGATATSCADAADTFNVLSYNLLFRHYVHPSTFGYVKKQHLDWRYRFGLINQIILGADADIMCFQEMECSVYQNYWKDQFLKRNYDSIYLMKHFLNNNSNIDITKNEMDGLSIFINSDKFKVLNVLPLNFQNFFNKSDQFIPFLKNKSNHSLFNHRVTNRNQIAIVLLLKNIKTNHLLIVLNTHLYWNPKFNDTKLFQLLSLVSILKDYSSFLLNKTSLNLSQINNNNKQGFNLNYNFNDYNPFNNLSSDPYAHILQNPFNFSSAYNELYFSHSFPYTSFTNKLKGVFDYIFYSSNDLHASNNCFHLKLSHLLGPISPNYCFQNNAIPNKHFPSDHLPLLCQFHLGDFHKRSSLFNTHP</sequence>
<gene>
    <name evidence="1" type="ORF">ASCRUDRAFT_31232</name>
</gene>
<dbReference type="PANTHER" id="PTHR12121">
    <property type="entry name" value="CARBON CATABOLITE REPRESSOR PROTEIN 4"/>
    <property type="match status" value="1"/>
</dbReference>
<evidence type="ECO:0000313" key="1">
    <source>
        <dbReference type="EMBL" id="ODV63169.1"/>
    </source>
</evidence>
<dbReference type="InterPro" id="IPR036691">
    <property type="entry name" value="Endo/exonu/phosph_ase_sf"/>
</dbReference>
<keyword evidence="2" id="KW-1185">Reference proteome</keyword>
<dbReference type="PANTHER" id="PTHR12121:SF100">
    <property type="entry name" value="POLY(A)-SPECIFIC RIBONUCLEASE"/>
    <property type="match status" value="1"/>
</dbReference>
<dbReference type="RefSeq" id="XP_020049476.1">
    <property type="nucleotide sequence ID" value="XM_020190255.1"/>
</dbReference>
<dbReference type="EMBL" id="KV454476">
    <property type="protein sequence ID" value="ODV63169.1"/>
    <property type="molecule type" value="Genomic_DNA"/>
</dbReference>
<accession>A0A1D2VNJ9</accession>